<dbReference type="PANTHER" id="PTHR47431:SF1">
    <property type="entry name" value="ZN(II)2CYS6 TRANSCRIPTION FACTOR (EUROFUNG)"/>
    <property type="match status" value="1"/>
</dbReference>
<dbReference type="OrthoDB" id="2399539at2759"/>
<dbReference type="SUPFAM" id="SSF57701">
    <property type="entry name" value="Zn2/Cys6 DNA-binding domain"/>
    <property type="match status" value="1"/>
</dbReference>
<dbReference type="STRING" id="1173061.A0A0J9XJQ9"/>
<evidence type="ECO:0000313" key="4">
    <source>
        <dbReference type="Proteomes" id="UP000242525"/>
    </source>
</evidence>
<protein>
    <recommendedName>
        <fullName evidence="2">Zn(2)-C6 fungal-type domain-containing protein</fullName>
    </recommendedName>
</protein>
<organism evidence="3 4">
    <name type="scientific">Geotrichum candidum</name>
    <name type="common">Oospora lactis</name>
    <name type="synonym">Dipodascus geotrichum</name>
    <dbReference type="NCBI Taxonomy" id="1173061"/>
    <lineage>
        <taxon>Eukaryota</taxon>
        <taxon>Fungi</taxon>
        <taxon>Dikarya</taxon>
        <taxon>Ascomycota</taxon>
        <taxon>Saccharomycotina</taxon>
        <taxon>Dipodascomycetes</taxon>
        <taxon>Dipodascales</taxon>
        <taxon>Dipodascaceae</taxon>
        <taxon>Geotrichum</taxon>
    </lineage>
</organism>
<dbReference type="Pfam" id="PF00172">
    <property type="entry name" value="Zn_clus"/>
    <property type="match status" value="1"/>
</dbReference>
<keyword evidence="4" id="KW-1185">Reference proteome</keyword>
<dbReference type="InterPro" id="IPR036864">
    <property type="entry name" value="Zn2-C6_fun-type_DNA-bd_sf"/>
</dbReference>
<comment type="caution">
    <text evidence="3">The sequence shown here is derived from an EMBL/GenBank/DDBJ whole genome shotgun (WGS) entry which is preliminary data.</text>
</comment>
<dbReference type="CDD" id="cd12148">
    <property type="entry name" value="fungal_TF_MHR"/>
    <property type="match status" value="1"/>
</dbReference>
<evidence type="ECO:0000256" key="1">
    <source>
        <dbReference type="SAM" id="MobiDB-lite"/>
    </source>
</evidence>
<dbReference type="CDD" id="cd00067">
    <property type="entry name" value="GAL4"/>
    <property type="match status" value="1"/>
</dbReference>
<dbReference type="GO" id="GO:0000981">
    <property type="term" value="F:DNA-binding transcription factor activity, RNA polymerase II-specific"/>
    <property type="evidence" value="ECO:0007669"/>
    <property type="project" value="InterPro"/>
</dbReference>
<dbReference type="Gene3D" id="4.10.240.10">
    <property type="entry name" value="Zn(2)-C6 fungal-type DNA-binding domain"/>
    <property type="match status" value="1"/>
</dbReference>
<dbReference type="PANTHER" id="PTHR47431">
    <property type="entry name" value="ZN(II)2CYS6 TRANSCRIPTION FACTOR (EUROFUNG)-RELATED"/>
    <property type="match status" value="1"/>
</dbReference>
<feature type="region of interest" description="Disordered" evidence="1">
    <location>
        <begin position="119"/>
        <end position="147"/>
    </location>
</feature>
<feature type="compositionally biased region" description="Low complexity" evidence="1">
    <location>
        <begin position="131"/>
        <end position="142"/>
    </location>
</feature>
<evidence type="ECO:0000313" key="3">
    <source>
        <dbReference type="EMBL" id="CDO57600.1"/>
    </source>
</evidence>
<sequence>MAELCNLNCDANCGAPCEWADTRLKAKKSTEAQSQPLYQNQKQESPQKNTSNPPSSDSNSKLELDNMNPTTTSDGKPRKHIRRACLECRKRHVRCDGVFPVCKKCADNNRECSYVPSHRGGIRIPRKKQQQEQAPKQQQQIQSDEPTTWRSAKDIPLPLKGFKPCMVDSISFGAAANELPTNRIDSLVHSGFDQSLRNNSAESDLGGQLESVSNFKHEFQTSRVESNLEQMQEVINGVISLSPYDDISNPTSNSVHTSSSHLNSPESLFNPTATKGAYAFDSYTLSPDAEVTTASDFSLEDTIEIYYTNFHNRHPILPPRSQISGYLRTTKSTELIQVMGFICHILVNGSPSLDALLPRIHIAKTAILKAPNDIARIQASVLLAIAAHLCTDNATSIYLRTWCFDLCHRILAQHTLSPLTSDGFSNDLPVPVDAFSSPRTMGVDKQLLSDLVARTLHELFFLDVMFSVISKGKLSPFADSDFISYIPIEDVPLFAYKSRYRTIQIVKSIILSLATLGSGIQSSIEFTRLEALVTTFQGFLADDTLPEQEFPPLLDDYGNVNDGIHQASMMLNFAAILLHFPSSSLYQNKLPSFVQCSEDSGPIMPVNKAPLPRQRVVVSTRQCIQAANNIIKITTDIGSSNIANRTPLYTCSLAMAMLVHMKAYHWLTRGETTGGSSSSKAPKMDKAQCKQEIGLYEAYIKLESSSLLTYGSKWILPAKLNTSLCTVMYNVLPELYESLMETEPSRRKRKAEDHGDEDDISAVDDIENFIEKDCWMKSLDVDDPSPVINKPTLDIFDQLFDLDSMTK</sequence>
<feature type="region of interest" description="Disordered" evidence="1">
    <location>
        <begin position="25"/>
        <end position="78"/>
    </location>
</feature>
<feature type="compositionally biased region" description="Polar residues" evidence="1">
    <location>
        <begin position="31"/>
        <end position="50"/>
    </location>
</feature>
<dbReference type="PROSITE" id="PS00463">
    <property type="entry name" value="ZN2_CY6_FUNGAL_1"/>
    <property type="match status" value="1"/>
</dbReference>
<proteinExistence type="predicted"/>
<dbReference type="SMART" id="SM00066">
    <property type="entry name" value="GAL4"/>
    <property type="match status" value="1"/>
</dbReference>
<dbReference type="AlphaFoldDB" id="A0A0J9XJQ9"/>
<gene>
    <name evidence="3" type="ORF">BN980_GECA23s00670g</name>
</gene>
<dbReference type="Proteomes" id="UP000242525">
    <property type="component" value="Unassembled WGS sequence"/>
</dbReference>
<reference evidence="3" key="1">
    <citation type="submission" date="2014-03" db="EMBL/GenBank/DDBJ databases">
        <authorList>
            <person name="Casaregola S."/>
        </authorList>
    </citation>
    <scope>NUCLEOTIDE SEQUENCE [LARGE SCALE GENOMIC DNA]</scope>
    <source>
        <strain evidence="3">CLIB 918</strain>
    </source>
</reference>
<accession>A0A0J9XJQ9</accession>
<name>A0A0J9XJQ9_GEOCN</name>
<dbReference type="PROSITE" id="PS50048">
    <property type="entry name" value="ZN2_CY6_FUNGAL_2"/>
    <property type="match status" value="1"/>
</dbReference>
<dbReference type="InterPro" id="IPR001138">
    <property type="entry name" value="Zn2Cys6_DnaBD"/>
</dbReference>
<dbReference type="EMBL" id="CCBN010000023">
    <property type="protein sequence ID" value="CDO57600.1"/>
    <property type="molecule type" value="Genomic_DNA"/>
</dbReference>
<dbReference type="GO" id="GO:0008270">
    <property type="term" value="F:zinc ion binding"/>
    <property type="evidence" value="ECO:0007669"/>
    <property type="project" value="InterPro"/>
</dbReference>
<evidence type="ECO:0000259" key="2">
    <source>
        <dbReference type="PROSITE" id="PS50048"/>
    </source>
</evidence>
<feature type="domain" description="Zn(2)-C6 fungal-type" evidence="2">
    <location>
        <begin position="84"/>
        <end position="114"/>
    </location>
</feature>